<evidence type="ECO:0000313" key="2">
    <source>
        <dbReference type="EMBL" id="MBS0027139.1"/>
    </source>
</evidence>
<evidence type="ECO:0000256" key="1">
    <source>
        <dbReference type="SAM" id="Phobius"/>
    </source>
</evidence>
<feature type="transmembrane region" description="Helical" evidence="1">
    <location>
        <begin position="20"/>
        <end position="42"/>
    </location>
</feature>
<protein>
    <submittedName>
        <fullName evidence="2">Uncharacterized protein</fullName>
    </submittedName>
</protein>
<dbReference type="Proteomes" id="UP000676386">
    <property type="component" value="Unassembled WGS sequence"/>
</dbReference>
<dbReference type="RefSeq" id="WP_211972249.1">
    <property type="nucleotide sequence ID" value="NZ_CBFHAM010000020.1"/>
</dbReference>
<proteinExistence type="predicted"/>
<reference evidence="2 3" key="1">
    <citation type="submission" date="2021-04" db="EMBL/GenBank/DDBJ databases">
        <title>Chitinophaga sp. nov., isolated from the rhizosphere soil.</title>
        <authorList>
            <person name="He S."/>
        </authorList>
    </citation>
    <scope>NUCLEOTIDE SEQUENCE [LARGE SCALE GENOMIC DNA]</scope>
    <source>
        <strain evidence="2 3">2R12</strain>
    </source>
</reference>
<keyword evidence="3" id="KW-1185">Reference proteome</keyword>
<organism evidence="2 3">
    <name type="scientific">Chitinophaga hostae</name>
    <dbReference type="NCBI Taxonomy" id="2831022"/>
    <lineage>
        <taxon>Bacteria</taxon>
        <taxon>Pseudomonadati</taxon>
        <taxon>Bacteroidota</taxon>
        <taxon>Chitinophagia</taxon>
        <taxon>Chitinophagales</taxon>
        <taxon>Chitinophagaceae</taxon>
        <taxon>Chitinophaga</taxon>
    </lineage>
</organism>
<feature type="transmembrane region" description="Helical" evidence="1">
    <location>
        <begin position="90"/>
        <end position="111"/>
    </location>
</feature>
<keyword evidence="1" id="KW-0472">Membrane</keyword>
<accession>A0ABS5IVZ9</accession>
<comment type="caution">
    <text evidence="2">The sequence shown here is derived from an EMBL/GenBank/DDBJ whole genome shotgun (WGS) entry which is preliminary data.</text>
</comment>
<dbReference type="EMBL" id="JAGTXB010000003">
    <property type="protein sequence ID" value="MBS0027139.1"/>
    <property type="molecule type" value="Genomic_DNA"/>
</dbReference>
<sequence length="245" mass="27466">MFIIYQIRSLEHTRKHYPGLACPLANGGGNGVTIVVLQRYVWWLGPMMPSMKYGVAFCDNGDKIPVAKWTPEITAKYKELKATTKTPLRLWRGMIVIPAIFLVLVLVAQIAKRTKANDDKEFTEYVNHPQAGDIFYANTGGTLVRSENSATTTNDVYALFKVIKIDGDSIFLAQGNASRVGTAEKPINEYKSGFWDDLKKETTGFSAIPVIISFQRLIQYRFFSVLPPQTDNSPGRISKIVRPDK</sequence>
<keyword evidence="1" id="KW-0812">Transmembrane</keyword>
<evidence type="ECO:0000313" key="3">
    <source>
        <dbReference type="Proteomes" id="UP000676386"/>
    </source>
</evidence>
<gene>
    <name evidence="2" type="ORF">KE626_07455</name>
</gene>
<name>A0ABS5IVZ9_9BACT</name>
<keyword evidence="1" id="KW-1133">Transmembrane helix</keyword>